<proteinExistence type="predicted"/>
<reference evidence="1" key="1">
    <citation type="submission" date="2022-01" db="EMBL/GenBank/DDBJ databases">
        <title>Genome Sequence Resource for Two Populations of Ditylenchus destructor, the Migratory Endoparasitic Phytonematode.</title>
        <authorList>
            <person name="Zhang H."/>
            <person name="Lin R."/>
            <person name="Xie B."/>
        </authorList>
    </citation>
    <scope>NUCLEOTIDE SEQUENCE</scope>
    <source>
        <strain evidence="1">BazhouSP</strain>
    </source>
</reference>
<dbReference type="Proteomes" id="UP001201812">
    <property type="component" value="Unassembled WGS sequence"/>
</dbReference>
<accession>A0AAD4MF28</accession>
<dbReference type="EMBL" id="JAKKPZ010000805">
    <property type="protein sequence ID" value="KAI1692220.1"/>
    <property type="molecule type" value="Genomic_DNA"/>
</dbReference>
<sequence length="196" mass="23151">MSCSKPLPPFTFDVLRYLNRDQLEQFSIVCRPLKYFIERWSELQQKKKSGWFIRRNTPKFGTDCPHKEDNHLRRLHIQSRPNRRNGSVKVFEIHYCNDDIDPDSWLQFLDQPGVKPVVVLRLSHREVGNVLNRFVKSFSSAVSKNAFKIVFAGLDEELTEFREANNISGEKLGLKKGLQTNYYYQRYNYTLERSSV</sequence>
<organism evidence="1 2">
    <name type="scientific">Ditylenchus destructor</name>
    <dbReference type="NCBI Taxonomy" id="166010"/>
    <lineage>
        <taxon>Eukaryota</taxon>
        <taxon>Metazoa</taxon>
        <taxon>Ecdysozoa</taxon>
        <taxon>Nematoda</taxon>
        <taxon>Chromadorea</taxon>
        <taxon>Rhabditida</taxon>
        <taxon>Tylenchina</taxon>
        <taxon>Tylenchomorpha</taxon>
        <taxon>Sphaerularioidea</taxon>
        <taxon>Anguinidae</taxon>
        <taxon>Anguininae</taxon>
        <taxon>Ditylenchus</taxon>
    </lineage>
</organism>
<dbReference type="AlphaFoldDB" id="A0AAD4MF28"/>
<evidence type="ECO:0000313" key="2">
    <source>
        <dbReference type="Proteomes" id="UP001201812"/>
    </source>
</evidence>
<evidence type="ECO:0000313" key="1">
    <source>
        <dbReference type="EMBL" id="KAI1692220.1"/>
    </source>
</evidence>
<keyword evidence="2" id="KW-1185">Reference proteome</keyword>
<comment type="caution">
    <text evidence="1">The sequence shown here is derived from an EMBL/GenBank/DDBJ whole genome shotgun (WGS) entry which is preliminary data.</text>
</comment>
<gene>
    <name evidence="1" type="ORF">DdX_21378</name>
</gene>
<name>A0AAD4MF28_9BILA</name>
<protein>
    <submittedName>
        <fullName evidence="1">Uncharacterized protein</fullName>
    </submittedName>
</protein>